<dbReference type="GO" id="GO:0005829">
    <property type="term" value="C:cytosol"/>
    <property type="evidence" value="ECO:0007669"/>
    <property type="project" value="TreeGrafter"/>
</dbReference>
<dbReference type="AlphaFoldDB" id="A0A9X2MPI1"/>
<dbReference type="PANTHER" id="PTHR30524">
    <property type="entry name" value="MANNITOL-1-PHOSPHATE 5-DEHYDROGENASE"/>
    <property type="match status" value="1"/>
</dbReference>
<name>A0A9X2MPI1_9BACL</name>
<dbReference type="GO" id="GO:0009026">
    <property type="term" value="F:tagaturonate reductase activity"/>
    <property type="evidence" value="ECO:0007669"/>
    <property type="project" value="UniProtKB-EC"/>
</dbReference>
<feature type="domain" description="Mannitol dehydrogenase C-terminal" evidence="5">
    <location>
        <begin position="279"/>
        <end position="487"/>
    </location>
</feature>
<dbReference type="SUPFAM" id="SSF51735">
    <property type="entry name" value="NAD(P)-binding Rossmann-fold domains"/>
    <property type="match status" value="1"/>
</dbReference>
<evidence type="ECO:0000313" key="6">
    <source>
        <dbReference type="EMBL" id="MCR2803852.1"/>
    </source>
</evidence>
<evidence type="ECO:0000256" key="3">
    <source>
        <dbReference type="ARBA" id="ARBA00048615"/>
    </source>
</evidence>
<dbReference type="GO" id="GO:0019592">
    <property type="term" value="P:mannitol catabolic process"/>
    <property type="evidence" value="ECO:0007669"/>
    <property type="project" value="TreeGrafter"/>
</dbReference>
<evidence type="ECO:0000256" key="2">
    <source>
        <dbReference type="ARBA" id="ARBA00023027"/>
    </source>
</evidence>
<dbReference type="Proteomes" id="UP001141950">
    <property type="component" value="Unassembled WGS sequence"/>
</dbReference>
<dbReference type="EMBL" id="JANIPJ010000004">
    <property type="protein sequence ID" value="MCR2803852.1"/>
    <property type="molecule type" value="Genomic_DNA"/>
</dbReference>
<accession>A0A9X2MPI1</accession>
<evidence type="ECO:0000256" key="1">
    <source>
        <dbReference type="ARBA" id="ARBA00023002"/>
    </source>
</evidence>
<dbReference type="InterPro" id="IPR036291">
    <property type="entry name" value="NAD(P)-bd_dom_sf"/>
</dbReference>
<dbReference type="InterPro" id="IPR013328">
    <property type="entry name" value="6PGD_dom2"/>
</dbReference>
<comment type="catalytic activity">
    <reaction evidence="3">
        <text>D-mannitol 1-phosphate + NAD(+) = beta-D-fructose 6-phosphate + NADH + H(+)</text>
        <dbReference type="Rhea" id="RHEA:19661"/>
        <dbReference type="ChEBI" id="CHEBI:15378"/>
        <dbReference type="ChEBI" id="CHEBI:57540"/>
        <dbReference type="ChEBI" id="CHEBI:57634"/>
        <dbReference type="ChEBI" id="CHEBI:57945"/>
        <dbReference type="ChEBI" id="CHEBI:61381"/>
        <dbReference type="EC" id="1.1.1.17"/>
    </reaction>
</comment>
<proteinExistence type="predicted"/>
<dbReference type="GO" id="GO:0008926">
    <property type="term" value="F:mannitol-1-phosphate 5-dehydrogenase activity"/>
    <property type="evidence" value="ECO:0007669"/>
    <property type="project" value="UniProtKB-EC"/>
</dbReference>
<dbReference type="RefSeq" id="WP_257444453.1">
    <property type="nucleotide sequence ID" value="NZ_JANIPJ010000004.1"/>
</dbReference>
<sequence length="493" mass="55870">MLTLNRSLHETESTGRKEAPVTILQIGEGNFLRGFADWMIHECRKKGLYEGGIAITQPRPTGRAKIEKLASQNGLYTLVTQGIENGEPVMRREVIDVFSEVFDPYEDWQRFKRIAVSPDLQLVISNTTEAGLTYRPEELGEGAILSFPGKIAYLLHLRHEAFQGATDKGLVFLPCELLERNGDSLRDAVLRYADDWGYSDSFKHWVLENNRFLNSLVDRIVTGYPAEEQAESWFAEWGYRDSMLCTAEPYHLWAIEADEEMEKLLPLRKAGLNVFWTNDLKPFQQRKVRILNGAHTWMATLGLVNGVLHVGDLLEHSKLGSSVRDAVSRHILPALPYPEEELRAYAGDVFERFANPHIRHRLADIAMNALSKFKVRLLPTIAYYAERGDDIPELLALGFAGLLRYYKVKREADGSYVGRTLDGEAYSVRDDETKLAFIARHWERAGAANAEPISVATSLLAERELWGEDLSTWSNLAEAVAKQLTELERGVYQ</sequence>
<comment type="caution">
    <text evidence="6">The sequence shown here is derived from an EMBL/GenBank/DDBJ whole genome shotgun (WGS) entry which is preliminary data.</text>
</comment>
<dbReference type="InterPro" id="IPR013131">
    <property type="entry name" value="Mannitol_DH_N"/>
</dbReference>
<feature type="domain" description="Mannitol dehydrogenase N-terminal" evidence="4">
    <location>
        <begin position="22"/>
        <end position="263"/>
    </location>
</feature>
<dbReference type="Pfam" id="PF08125">
    <property type="entry name" value="Mannitol_dh_C"/>
    <property type="match status" value="1"/>
</dbReference>
<protein>
    <submittedName>
        <fullName evidence="6">Tagaturonate reductase</fullName>
        <ecNumber evidence="6">1.1.1.58</ecNumber>
    </submittedName>
</protein>
<dbReference type="Gene3D" id="1.10.1040.10">
    <property type="entry name" value="N-(1-d-carboxylethyl)-l-norvaline Dehydrogenase, domain 2"/>
    <property type="match status" value="1"/>
</dbReference>
<dbReference type="Gene3D" id="3.40.50.720">
    <property type="entry name" value="NAD(P)-binding Rossmann-like Domain"/>
    <property type="match status" value="1"/>
</dbReference>
<dbReference type="SUPFAM" id="SSF48179">
    <property type="entry name" value="6-phosphogluconate dehydrogenase C-terminal domain-like"/>
    <property type="match status" value="1"/>
</dbReference>
<reference evidence="6" key="1">
    <citation type="submission" date="2022-08" db="EMBL/GenBank/DDBJ databases">
        <title>The genomic sequence of strain Paenibacillus sp. SCIV0701.</title>
        <authorList>
            <person name="Zhao H."/>
        </authorList>
    </citation>
    <scope>NUCLEOTIDE SEQUENCE</scope>
    <source>
        <strain evidence="6">SCIV0701</strain>
    </source>
</reference>
<dbReference type="InterPro" id="IPR013118">
    <property type="entry name" value="Mannitol_DH_C"/>
</dbReference>
<dbReference type="NCBIfam" id="NF002969">
    <property type="entry name" value="PRK03643.1"/>
    <property type="match status" value="1"/>
</dbReference>
<dbReference type="PANTHER" id="PTHR30524:SF0">
    <property type="entry name" value="ALTRONATE OXIDOREDUCTASE-RELATED"/>
    <property type="match status" value="1"/>
</dbReference>
<organism evidence="6 7">
    <name type="scientific">Paenibacillus soyae</name>
    <dbReference type="NCBI Taxonomy" id="2969249"/>
    <lineage>
        <taxon>Bacteria</taxon>
        <taxon>Bacillati</taxon>
        <taxon>Bacillota</taxon>
        <taxon>Bacilli</taxon>
        <taxon>Bacillales</taxon>
        <taxon>Paenibacillaceae</taxon>
        <taxon>Paenibacillus</taxon>
    </lineage>
</organism>
<dbReference type="EC" id="1.1.1.58" evidence="6"/>
<gene>
    <name evidence="6" type="ORF">NQZ67_08150</name>
</gene>
<evidence type="ECO:0000313" key="7">
    <source>
        <dbReference type="Proteomes" id="UP001141950"/>
    </source>
</evidence>
<evidence type="ECO:0000259" key="5">
    <source>
        <dbReference type="Pfam" id="PF08125"/>
    </source>
</evidence>
<evidence type="ECO:0000259" key="4">
    <source>
        <dbReference type="Pfam" id="PF01232"/>
    </source>
</evidence>
<keyword evidence="2" id="KW-0520">NAD</keyword>
<keyword evidence="7" id="KW-1185">Reference proteome</keyword>
<dbReference type="InterPro" id="IPR008927">
    <property type="entry name" value="6-PGluconate_DH-like_C_sf"/>
</dbReference>
<dbReference type="Pfam" id="PF01232">
    <property type="entry name" value="Mannitol_dh"/>
    <property type="match status" value="1"/>
</dbReference>
<keyword evidence="1 6" id="KW-0560">Oxidoreductase</keyword>